<proteinExistence type="predicted"/>
<dbReference type="Proteomes" id="UP001501444">
    <property type="component" value="Unassembled WGS sequence"/>
</dbReference>
<keyword evidence="1" id="KW-0472">Membrane</keyword>
<evidence type="ECO:0000313" key="2">
    <source>
        <dbReference type="EMBL" id="GAA2376023.1"/>
    </source>
</evidence>
<keyword evidence="1" id="KW-1133">Transmembrane helix</keyword>
<sequence length="138" mass="14075">MRSTYRVFAYLVAAGVLVQAASVAYAWFAVLQTIDAGGVFDKNAGANPGHFAHGIIGMAVIPLIALIFLILSFFAGIPGGAKWAGIAFGLTALQVALAFVSFSAPLVGTLHGLNALALLAAALVAARRVQRPAVPATA</sequence>
<organism evidence="2 3">
    <name type="scientific">Dactylosporangium salmoneum</name>
    <dbReference type="NCBI Taxonomy" id="53361"/>
    <lineage>
        <taxon>Bacteria</taxon>
        <taxon>Bacillati</taxon>
        <taxon>Actinomycetota</taxon>
        <taxon>Actinomycetes</taxon>
        <taxon>Micromonosporales</taxon>
        <taxon>Micromonosporaceae</taxon>
        <taxon>Dactylosporangium</taxon>
    </lineage>
</organism>
<feature type="transmembrane region" description="Helical" evidence="1">
    <location>
        <begin position="50"/>
        <end position="71"/>
    </location>
</feature>
<comment type="caution">
    <text evidence="2">The sequence shown here is derived from an EMBL/GenBank/DDBJ whole genome shotgun (WGS) entry which is preliminary data.</text>
</comment>
<evidence type="ECO:0000313" key="3">
    <source>
        <dbReference type="Proteomes" id="UP001501444"/>
    </source>
</evidence>
<keyword evidence="3" id="KW-1185">Reference proteome</keyword>
<protein>
    <recommendedName>
        <fullName evidence="4">DUF4383 domain-containing protein</fullName>
    </recommendedName>
</protein>
<keyword evidence="1" id="KW-0812">Transmembrane</keyword>
<evidence type="ECO:0000256" key="1">
    <source>
        <dbReference type="SAM" id="Phobius"/>
    </source>
</evidence>
<feature type="transmembrane region" description="Helical" evidence="1">
    <location>
        <begin position="108"/>
        <end position="126"/>
    </location>
</feature>
<reference evidence="2 3" key="1">
    <citation type="journal article" date="2019" name="Int. J. Syst. Evol. Microbiol.">
        <title>The Global Catalogue of Microorganisms (GCM) 10K type strain sequencing project: providing services to taxonomists for standard genome sequencing and annotation.</title>
        <authorList>
            <consortium name="The Broad Institute Genomics Platform"/>
            <consortium name="The Broad Institute Genome Sequencing Center for Infectious Disease"/>
            <person name="Wu L."/>
            <person name="Ma J."/>
        </authorList>
    </citation>
    <scope>NUCLEOTIDE SEQUENCE [LARGE SCALE GENOMIC DNA]</scope>
    <source>
        <strain evidence="2 3">JCM 3272</strain>
    </source>
</reference>
<accession>A0ABN3HCH9</accession>
<dbReference type="EMBL" id="BAAARV010000079">
    <property type="protein sequence ID" value="GAA2376023.1"/>
    <property type="molecule type" value="Genomic_DNA"/>
</dbReference>
<name>A0ABN3HCH9_9ACTN</name>
<dbReference type="RefSeq" id="WP_344617842.1">
    <property type="nucleotide sequence ID" value="NZ_BAAARV010000079.1"/>
</dbReference>
<gene>
    <name evidence="2" type="ORF">GCM10010170_079880</name>
</gene>
<evidence type="ECO:0008006" key="4">
    <source>
        <dbReference type="Google" id="ProtNLM"/>
    </source>
</evidence>
<feature type="transmembrane region" description="Helical" evidence="1">
    <location>
        <begin position="83"/>
        <end position="102"/>
    </location>
</feature>